<keyword evidence="2" id="KW-1133">Transmembrane helix</keyword>
<dbReference type="Gene3D" id="3.60.21.10">
    <property type="match status" value="1"/>
</dbReference>
<dbReference type="PANTHER" id="PTHR22953:SF153">
    <property type="entry name" value="PURPLE ACID PHOSPHATASE"/>
    <property type="match status" value="1"/>
</dbReference>
<evidence type="ECO:0000256" key="2">
    <source>
        <dbReference type="SAM" id="Phobius"/>
    </source>
</evidence>
<evidence type="ECO:0000256" key="1">
    <source>
        <dbReference type="ARBA" id="ARBA00022729"/>
    </source>
</evidence>
<name>C5L0P1_PERM5</name>
<evidence type="ECO:0000313" key="4">
    <source>
        <dbReference type="Proteomes" id="UP000007800"/>
    </source>
</evidence>
<keyword evidence="4" id="KW-1185">Reference proteome</keyword>
<reference evidence="3 4" key="1">
    <citation type="submission" date="2008-07" db="EMBL/GenBank/DDBJ databases">
        <authorList>
            <person name="El-Sayed N."/>
            <person name="Caler E."/>
            <person name="Inman J."/>
            <person name="Amedeo P."/>
            <person name="Hass B."/>
            <person name="Wortman J."/>
        </authorList>
    </citation>
    <scope>NUCLEOTIDE SEQUENCE [LARGE SCALE GENOMIC DNA]</scope>
    <source>
        <strain evidence="4">ATCC 50983 / TXsc</strain>
    </source>
</reference>
<dbReference type="AlphaFoldDB" id="C5L0P1"/>
<dbReference type="GO" id="GO:0003993">
    <property type="term" value="F:acid phosphatase activity"/>
    <property type="evidence" value="ECO:0007669"/>
    <property type="project" value="InterPro"/>
</dbReference>
<feature type="transmembrane region" description="Helical" evidence="2">
    <location>
        <begin position="133"/>
        <end position="152"/>
    </location>
</feature>
<evidence type="ECO:0000313" key="3">
    <source>
        <dbReference type="EMBL" id="EER09693.1"/>
    </source>
</evidence>
<sequence length="643" mass="72390">MIACSLLLSILSYSAIYFVNRRYVLETAPPLPKDQLGPNRSKYYWAWSALVVVINAWLCLVILVAYVLLGAFIFGDLHAWIFYVVALVVYIIYTLLIILIRNKASSCCRWSLGVLGYLVALQCWYTIQIPTMWSYTKLVWLVGIAASVPLMIKVAHTFGRRSIRSLFRNYKFYVAEILTLGIGILLTYLSAGSCVAVYNPQAPGWWIPLEGTLFWSSRLFRSFGRRPCPNGQRTPCHVYLTAAQNLSNSMFVNVHTSTSIKSIYVKYSSHKDDNTIGGVIGADNFEVPHLDEHDQRHVFAAYLPDLLPDAVVSFNLMADGDLWPQNYTFRTSPLNGEVKFVIGGDTGTSDVVEDINSHIGPQSPLFAVNGGDVAYDNGMFPCACTWDLYLWQWSKVKTSDGHMIPLIFAIGNHDIGANHDNHGAINSFIDPNRCDNTKRESARPLFIAYFPFEAVDGKAPEICDRKVNHVHTAGTAVTIWSLDSLYAGGPLNAVHFVEDNMPNMKDQVNHFGVYHVPMYSSYKEDDNRNEPMKRYWPSMMFDKYYFKVCYEHHAHTFKRTMPMINNSIATNGVIYVGDGKWGTSGPILPTVDSLVTSDHLVKSGIDHHVWYTIADSNGKISLTAVDHNNNVIDHVESLNSTWR</sequence>
<dbReference type="Proteomes" id="UP000007800">
    <property type="component" value="Unassembled WGS sequence"/>
</dbReference>
<dbReference type="PANTHER" id="PTHR22953">
    <property type="entry name" value="ACID PHOSPHATASE RELATED"/>
    <property type="match status" value="1"/>
</dbReference>
<dbReference type="SUPFAM" id="SSF56300">
    <property type="entry name" value="Metallo-dependent phosphatases"/>
    <property type="match status" value="1"/>
</dbReference>
<organism evidence="4">
    <name type="scientific">Perkinsus marinus (strain ATCC 50983 / TXsc)</name>
    <dbReference type="NCBI Taxonomy" id="423536"/>
    <lineage>
        <taxon>Eukaryota</taxon>
        <taxon>Sar</taxon>
        <taxon>Alveolata</taxon>
        <taxon>Perkinsozoa</taxon>
        <taxon>Perkinsea</taxon>
        <taxon>Perkinsida</taxon>
        <taxon>Perkinsidae</taxon>
        <taxon>Perkinsus</taxon>
    </lineage>
</organism>
<proteinExistence type="predicted"/>
<keyword evidence="2" id="KW-0472">Membrane</keyword>
<feature type="transmembrane region" description="Helical" evidence="2">
    <location>
        <begin position="80"/>
        <end position="100"/>
    </location>
</feature>
<accession>C5L0P1</accession>
<keyword evidence="2" id="KW-0812">Transmembrane</keyword>
<keyword evidence="1" id="KW-0732">Signal</keyword>
<feature type="transmembrane region" description="Helical" evidence="2">
    <location>
        <begin position="44"/>
        <end position="74"/>
    </location>
</feature>
<dbReference type="OMA" id="ENHYHLY"/>
<dbReference type="RefSeq" id="XP_002777898.1">
    <property type="nucleotide sequence ID" value="XM_002777852.1"/>
</dbReference>
<gene>
    <name evidence="3" type="ORF">Pmar_PMAR022131</name>
</gene>
<dbReference type="InParanoid" id="C5L0P1"/>
<dbReference type="OrthoDB" id="45007at2759"/>
<dbReference type="InterPro" id="IPR039331">
    <property type="entry name" value="PAPs-like"/>
</dbReference>
<feature type="transmembrane region" description="Helical" evidence="2">
    <location>
        <begin position="172"/>
        <end position="191"/>
    </location>
</feature>
<dbReference type="EMBL" id="GG678123">
    <property type="protein sequence ID" value="EER09693.1"/>
    <property type="molecule type" value="Genomic_DNA"/>
</dbReference>
<dbReference type="InterPro" id="IPR029052">
    <property type="entry name" value="Metallo-depent_PP-like"/>
</dbReference>
<dbReference type="GeneID" id="9087272"/>
<protein>
    <recommendedName>
        <fullName evidence="5">Calcineurin-like phosphoesterase domain-containing protein</fullName>
    </recommendedName>
</protein>
<feature type="transmembrane region" description="Helical" evidence="2">
    <location>
        <begin position="107"/>
        <end position="127"/>
    </location>
</feature>
<evidence type="ECO:0008006" key="5">
    <source>
        <dbReference type="Google" id="ProtNLM"/>
    </source>
</evidence>